<gene>
    <name evidence="1" type="ORF">BROFUL_03323</name>
</gene>
<feature type="non-terminal residue" evidence="1">
    <location>
        <position position="78"/>
    </location>
</feature>
<reference evidence="1 2" key="1">
    <citation type="journal article" date="2013" name="BMC Microbiol.">
        <title>Identification of the type II cytochrome c maturation pathway in anammox bacteria by comparative genomics.</title>
        <authorList>
            <person name="Ferousi C."/>
            <person name="Speth D.R."/>
            <person name="Reimann J."/>
            <person name="Op den Camp H.J."/>
            <person name="Allen J.W."/>
            <person name="Keltjens J.T."/>
            <person name="Jetten M.S."/>
        </authorList>
    </citation>
    <scope>NUCLEOTIDE SEQUENCE [LARGE SCALE GENOMIC DNA]</scope>
    <source>
        <strain evidence="1">RU1</strain>
    </source>
</reference>
<accession>A0A0M2UPE3</accession>
<dbReference type="AlphaFoldDB" id="A0A0M2UPE3"/>
<evidence type="ECO:0000313" key="2">
    <source>
        <dbReference type="Proteomes" id="UP000034954"/>
    </source>
</evidence>
<name>A0A0M2UPE3_9BACT</name>
<evidence type="ECO:0000313" key="1">
    <source>
        <dbReference type="EMBL" id="KKO17993.1"/>
    </source>
</evidence>
<sequence>MSPLSILPYFPFQRVRITKQTVFPDAEISQLTAVPDERFRPICHACGSKAQRIYRHDKRSLRDLNPGSVRVWINCSYR</sequence>
<keyword evidence="2" id="KW-1185">Reference proteome</keyword>
<comment type="caution">
    <text evidence="1">The sequence shown here is derived from an EMBL/GenBank/DDBJ whole genome shotgun (WGS) entry which is preliminary data.</text>
</comment>
<dbReference type="Proteomes" id="UP000034954">
    <property type="component" value="Unassembled WGS sequence"/>
</dbReference>
<proteinExistence type="predicted"/>
<dbReference type="EMBL" id="LAQJ01000304">
    <property type="protein sequence ID" value="KKO17993.1"/>
    <property type="molecule type" value="Genomic_DNA"/>
</dbReference>
<organism evidence="1 2">
    <name type="scientific">Candidatus Brocadia fulgida</name>
    <dbReference type="NCBI Taxonomy" id="380242"/>
    <lineage>
        <taxon>Bacteria</taxon>
        <taxon>Pseudomonadati</taxon>
        <taxon>Planctomycetota</taxon>
        <taxon>Candidatus Brocadiia</taxon>
        <taxon>Candidatus Brocadiales</taxon>
        <taxon>Candidatus Brocadiaceae</taxon>
        <taxon>Candidatus Brocadia</taxon>
    </lineage>
</organism>
<protein>
    <submittedName>
        <fullName evidence="1">Uncharacterized protein</fullName>
    </submittedName>
</protein>